<reference evidence="2" key="1">
    <citation type="submission" date="2021-02" db="EMBL/GenBank/DDBJ databases">
        <title>Thiocyanate and organic carbon inputs drive convergent selection for specific autotrophic Afipia and Thiobacillus strains within complex microbiomes.</title>
        <authorList>
            <person name="Huddy R.J."/>
            <person name="Sachdeva R."/>
            <person name="Kadzinga F."/>
            <person name="Kantor R.S."/>
            <person name="Harrison S.T.L."/>
            <person name="Banfield J.F."/>
        </authorList>
    </citation>
    <scope>NUCLEOTIDE SEQUENCE</scope>
    <source>
        <strain evidence="2">SCN18_13_7_16_R3_B_64_19</strain>
    </source>
</reference>
<protein>
    <submittedName>
        <fullName evidence="2">Acyl carrier protein</fullName>
    </submittedName>
</protein>
<evidence type="ECO:0000313" key="2">
    <source>
        <dbReference type="EMBL" id="MBN8743531.1"/>
    </source>
</evidence>
<gene>
    <name evidence="2" type="ORF">J0I24_04405</name>
</gene>
<accession>A0A8I1MTL0</accession>
<dbReference type="SUPFAM" id="SSF47336">
    <property type="entry name" value="ACP-like"/>
    <property type="match status" value="1"/>
</dbReference>
<sequence length="83" mass="9301">MSDIQKRIRDYIDSNFLLGARDTSYSDTDSLLDLHILDSTGVLELILFLEENWGIQVADIEMVPDNLDSVAAIAAYVQRKQAA</sequence>
<evidence type="ECO:0000259" key="1">
    <source>
        <dbReference type="PROSITE" id="PS50075"/>
    </source>
</evidence>
<name>A0A8I1MTL0_THIA3</name>
<evidence type="ECO:0000313" key="3">
    <source>
        <dbReference type="Proteomes" id="UP000664800"/>
    </source>
</evidence>
<dbReference type="Proteomes" id="UP000664800">
    <property type="component" value="Unassembled WGS sequence"/>
</dbReference>
<dbReference type="EMBL" id="JAFKMR010000012">
    <property type="protein sequence ID" value="MBN8743531.1"/>
    <property type="molecule type" value="Genomic_DNA"/>
</dbReference>
<dbReference type="InterPro" id="IPR009081">
    <property type="entry name" value="PP-bd_ACP"/>
</dbReference>
<feature type="domain" description="Carrier" evidence="1">
    <location>
        <begin position="1"/>
        <end position="81"/>
    </location>
</feature>
<dbReference type="InterPro" id="IPR036736">
    <property type="entry name" value="ACP-like_sf"/>
</dbReference>
<comment type="caution">
    <text evidence="2">The sequence shown here is derived from an EMBL/GenBank/DDBJ whole genome shotgun (WGS) entry which is preliminary data.</text>
</comment>
<proteinExistence type="predicted"/>
<dbReference type="Gene3D" id="1.10.1200.10">
    <property type="entry name" value="ACP-like"/>
    <property type="match status" value="1"/>
</dbReference>
<organism evidence="2 3">
    <name type="scientific">Thiomonas arsenitoxydans (strain DSM 22701 / CIP 110005 / 3As)</name>
    <dbReference type="NCBI Taxonomy" id="426114"/>
    <lineage>
        <taxon>Bacteria</taxon>
        <taxon>Pseudomonadati</taxon>
        <taxon>Pseudomonadota</taxon>
        <taxon>Betaproteobacteria</taxon>
        <taxon>Burkholderiales</taxon>
        <taxon>Thiomonas</taxon>
    </lineage>
</organism>
<dbReference type="RefSeq" id="WP_276709803.1">
    <property type="nucleotide sequence ID" value="NZ_JAFKMQ010000135.1"/>
</dbReference>
<dbReference type="AlphaFoldDB" id="A0A8I1MTL0"/>
<dbReference type="PROSITE" id="PS50075">
    <property type="entry name" value="CARRIER"/>
    <property type="match status" value="1"/>
</dbReference>